<comment type="caution">
    <text evidence="1">The sequence shown here is derived from an EMBL/GenBank/DDBJ whole genome shotgun (WGS) entry which is preliminary data.</text>
</comment>
<sequence>MHNMNTIMVKSCGKPSRFKALSELMHSSKCFLMAVVCTSNNLRSVRVTNFLWYLFVLLQNCVLYFKFKQMRYARHKFCNTGVILAQICPSDKQFQYTNKIYSLKSNLVLHIWLKFQTISNTHKIYIFCAGFKKPDNSIKLLYKVQAHIEESIPAHSDMKANKMYLFSFRSWSNCIPSRSPATLQLHKAPFYSQAPDTMHLYFSISIILNIQYMCLMKGCI</sequence>
<dbReference type="EMBL" id="CM037617">
    <property type="protein sequence ID" value="KAH8005520.1"/>
    <property type="molecule type" value="Genomic_DNA"/>
</dbReference>
<protein>
    <submittedName>
        <fullName evidence="1">Uncharacterized protein</fullName>
    </submittedName>
</protein>
<name>A0ACB8FJ17_9SAUR</name>
<gene>
    <name evidence="1" type="ORF">K3G42_029834</name>
</gene>
<evidence type="ECO:0000313" key="1">
    <source>
        <dbReference type="EMBL" id="KAH8005520.1"/>
    </source>
</evidence>
<proteinExistence type="predicted"/>
<keyword evidence="2" id="KW-1185">Reference proteome</keyword>
<accession>A0ACB8FJ17</accession>
<reference evidence="1" key="1">
    <citation type="submission" date="2021-08" db="EMBL/GenBank/DDBJ databases">
        <title>The first chromosome-level gecko genome reveals the dynamic sex chromosomes of Neotropical dwarf geckos (Sphaerodactylidae: Sphaerodactylus).</title>
        <authorList>
            <person name="Pinto B.J."/>
            <person name="Keating S.E."/>
            <person name="Gamble T."/>
        </authorList>
    </citation>
    <scope>NUCLEOTIDE SEQUENCE</scope>
    <source>
        <strain evidence="1">TG3544</strain>
    </source>
</reference>
<organism evidence="1 2">
    <name type="scientific">Sphaerodactylus townsendi</name>
    <dbReference type="NCBI Taxonomy" id="933632"/>
    <lineage>
        <taxon>Eukaryota</taxon>
        <taxon>Metazoa</taxon>
        <taxon>Chordata</taxon>
        <taxon>Craniata</taxon>
        <taxon>Vertebrata</taxon>
        <taxon>Euteleostomi</taxon>
        <taxon>Lepidosauria</taxon>
        <taxon>Squamata</taxon>
        <taxon>Bifurcata</taxon>
        <taxon>Gekkota</taxon>
        <taxon>Sphaerodactylidae</taxon>
        <taxon>Sphaerodactylus</taxon>
    </lineage>
</organism>
<dbReference type="Proteomes" id="UP000827872">
    <property type="component" value="Linkage Group LG04"/>
</dbReference>
<evidence type="ECO:0000313" key="2">
    <source>
        <dbReference type="Proteomes" id="UP000827872"/>
    </source>
</evidence>